<gene>
    <name evidence="2" type="ORF">FYJ33_08810</name>
</gene>
<dbReference type="Gene3D" id="3.40.50.720">
    <property type="entry name" value="NAD(P)-binding Rossmann-like Domain"/>
    <property type="match status" value="1"/>
</dbReference>
<organism evidence="2 3">
    <name type="scientific">Inconstantimicrobium porci</name>
    <dbReference type="NCBI Taxonomy" id="2652291"/>
    <lineage>
        <taxon>Bacteria</taxon>
        <taxon>Bacillati</taxon>
        <taxon>Bacillota</taxon>
        <taxon>Clostridia</taxon>
        <taxon>Eubacteriales</taxon>
        <taxon>Clostridiaceae</taxon>
        <taxon>Inconstantimicrobium</taxon>
    </lineage>
</organism>
<dbReference type="InterPro" id="IPR036291">
    <property type="entry name" value="NAD(P)-bd_dom_sf"/>
</dbReference>
<dbReference type="Pfam" id="PF02254">
    <property type="entry name" value="TrkA_N"/>
    <property type="match status" value="1"/>
</dbReference>
<accession>A0A7X2MYL8</accession>
<dbReference type="GO" id="GO:0006813">
    <property type="term" value="P:potassium ion transport"/>
    <property type="evidence" value="ECO:0007669"/>
    <property type="project" value="InterPro"/>
</dbReference>
<dbReference type="SUPFAM" id="SSF51735">
    <property type="entry name" value="NAD(P)-binding Rossmann-fold domains"/>
    <property type="match status" value="1"/>
</dbReference>
<evidence type="ECO:0000259" key="1">
    <source>
        <dbReference type="Pfam" id="PF02254"/>
    </source>
</evidence>
<evidence type="ECO:0000313" key="2">
    <source>
        <dbReference type="EMBL" id="MSR91507.1"/>
    </source>
</evidence>
<comment type="caution">
    <text evidence="2">The sequence shown here is derived from an EMBL/GenBank/DDBJ whole genome shotgun (WGS) entry which is preliminary data.</text>
</comment>
<dbReference type="InterPro" id="IPR003148">
    <property type="entry name" value="RCK_N"/>
</dbReference>
<proteinExistence type="predicted"/>
<reference evidence="2 3" key="1">
    <citation type="submission" date="2019-08" db="EMBL/GenBank/DDBJ databases">
        <title>In-depth cultivation of the pig gut microbiome towards novel bacterial diversity and tailored functional studies.</title>
        <authorList>
            <person name="Wylensek D."/>
            <person name="Hitch T.C.A."/>
            <person name="Clavel T."/>
        </authorList>
    </citation>
    <scope>NUCLEOTIDE SEQUENCE [LARGE SCALE GENOMIC DNA]</scope>
    <source>
        <strain evidence="2 3">WCA-383-APC-5B</strain>
    </source>
</reference>
<protein>
    <recommendedName>
        <fullName evidence="1">RCK N-terminal domain-containing protein</fullName>
    </recommendedName>
</protein>
<dbReference type="EMBL" id="VULX01000011">
    <property type="protein sequence ID" value="MSR91507.1"/>
    <property type="molecule type" value="Genomic_DNA"/>
</dbReference>
<name>A0A7X2MYL8_9CLOT</name>
<feature type="domain" description="RCK N-terminal" evidence="1">
    <location>
        <begin position="61"/>
        <end position="114"/>
    </location>
</feature>
<dbReference type="AlphaFoldDB" id="A0A7X2MYL8"/>
<dbReference type="Proteomes" id="UP000460287">
    <property type="component" value="Unassembled WGS sequence"/>
</dbReference>
<sequence length="130" mass="14944">MMILRLDKFILHEEAIENNIGRRKMGILIFGCNDAVSEARKNGIQYIELAEPILPQGEDYYSAMLILSDNESENIALCQAAHQYDPDIYIIVKCVNYNMKDVYNELGADRIIMPDESTNMVLAEIWRTLK</sequence>
<evidence type="ECO:0000313" key="3">
    <source>
        <dbReference type="Proteomes" id="UP000460287"/>
    </source>
</evidence>
<keyword evidence="3" id="KW-1185">Reference proteome</keyword>